<accession>A0A8T0B579</accession>
<feature type="compositionally biased region" description="Acidic residues" evidence="7">
    <location>
        <begin position="1269"/>
        <end position="1286"/>
    </location>
</feature>
<dbReference type="SUPFAM" id="SSF57903">
    <property type="entry name" value="FYVE/PHD zinc finger"/>
    <property type="match status" value="1"/>
</dbReference>
<dbReference type="InterPro" id="IPR011011">
    <property type="entry name" value="Znf_FYVE_PHD"/>
</dbReference>
<evidence type="ECO:0000256" key="3">
    <source>
        <dbReference type="ARBA" id="ARBA00022771"/>
    </source>
</evidence>
<dbReference type="Gene3D" id="3.30.40.10">
    <property type="entry name" value="Zinc/RING finger domain, C3HC4 (zinc finger)"/>
    <property type="match status" value="1"/>
</dbReference>
<feature type="compositionally biased region" description="Basic and acidic residues" evidence="7">
    <location>
        <begin position="650"/>
        <end position="691"/>
    </location>
</feature>
<dbReference type="Proteomes" id="UP000606274">
    <property type="component" value="Unassembled WGS sequence"/>
</dbReference>
<organism evidence="10 11">
    <name type="scientific">Silurus meridionalis</name>
    <name type="common">Southern catfish</name>
    <name type="synonym">Silurus soldatovi meridionalis</name>
    <dbReference type="NCBI Taxonomy" id="175797"/>
    <lineage>
        <taxon>Eukaryota</taxon>
        <taxon>Metazoa</taxon>
        <taxon>Chordata</taxon>
        <taxon>Craniata</taxon>
        <taxon>Vertebrata</taxon>
        <taxon>Euteleostomi</taxon>
        <taxon>Actinopterygii</taxon>
        <taxon>Neopterygii</taxon>
        <taxon>Teleostei</taxon>
        <taxon>Ostariophysi</taxon>
        <taxon>Siluriformes</taxon>
        <taxon>Siluridae</taxon>
        <taxon>Silurus</taxon>
    </lineage>
</organism>
<dbReference type="PANTHER" id="PTHR14296">
    <property type="entry name" value="REMODELING AND SPACING FACTOR 1"/>
    <property type="match status" value="1"/>
</dbReference>
<evidence type="ECO:0000313" key="10">
    <source>
        <dbReference type="EMBL" id="KAF7700979.1"/>
    </source>
</evidence>
<feature type="region of interest" description="Disordered" evidence="7">
    <location>
        <begin position="1193"/>
        <end position="1533"/>
    </location>
</feature>
<feature type="region of interest" description="Disordered" evidence="7">
    <location>
        <begin position="239"/>
        <end position="293"/>
    </location>
</feature>
<dbReference type="InterPro" id="IPR028942">
    <property type="entry name" value="WHIM1_dom"/>
</dbReference>
<feature type="compositionally biased region" description="Basic residues" evidence="7">
    <location>
        <begin position="1308"/>
        <end position="1327"/>
    </location>
</feature>
<evidence type="ECO:0000259" key="8">
    <source>
        <dbReference type="PROSITE" id="PS50016"/>
    </source>
</evidence>
<keyword evidence="2" id="KW-0479">Metal-binding</keyword>
<dbReference type="InterPro" id="IPR013083">
    <property type="entry name" value="Znf_RING/FYVE/PHD"/>
</dbReference>
<feature type="compositionally biased region" description="Basic and acidic residues" evidence="7">
    <location>
        <begin position="734"/>
        <end position="752"/>
    </location>
</feature>
<evidence type="ECO:0000313" key="11">
    <source>
        <dbReference type="Proteomes" id="UP000606274"/>
    </source>
</evidence>
<feature type="compositionally biased region" description="Polar residues" evidence="7">
    <location>
        <begin position="421"/>
        <end position="440"/>
    </location>
</feature>
<dbReference type="Pfam" id="PF15612">
    <property type="entry name" value="WHIM1"/>
    <property type="match status" value="1"/>
</dbReference>
<dbReference type="OrthoDB" id="10055895at2759"/>
<name>A0A8T0B579_SILME</name>
<feature type="compositionally biased region" description="Basic and acidic residues" evidence="7">
    <location>
        <begin position="887"/>
        <end position="907"/>
    </location>
</feature>
<feature type="compositionally biased region" description="Acidic residues" evidence="7">
    <location>
        <begin position="941"/>
        <end position="950"/>
    </location>
</feature>
<evidence type="ECO:0000256" key="4">
    <source>
        <dbReference type="ARBA" id="ARBA00022833"/>
    </source>
</evidence>
<dbReference type="GO" id="GO:0031213">
    <property type="term" value="C:RSF complex"/>
    <property type="evidence" value="ECO:0007669"/>
    <property type="project" value="InterPro"/>
</dbReference>
<feature type="compositionally biased region" description="Basic and acidic residues" evidence="7">
    <location>
        <begin position="256"/>
        <end position="281"/>
    </location>
</feature>
<dbReference type="GO" id="GO:0008270">
    <property type="term" value="F:zinc ion binding"/>
    <property type="evidence" value="ECO:0007669"/>
    <property type="project" value="UniProtKB-KW"/>
</dbReference>
<feature type="region of interest" description="Disordered" evidence="7">
    <location>
        <begin position="332"/>
        <end position="1043"/>
    </location>
</feature>
<evidence type="ECO:0000256" key="6">
    <source>
        <dbReference type="PROSITE-ProRule" id="PRU00146"/>
    </source>
</evidence>
<dbReference type="InterPro" id="IPR018501">
    <property type="entry name" value="DDT_dom"/>
</dbReference>
<feature type="compositionally biased region" description="Basic and acidic residues" evidence="7">
    <location>
        <begin position="699"/>
        <end position="726"/>
    </location>
</feature>
<feature type="compositionally biased region" description="Polar residues" evidence="7">
    <location>
        <begin position="467"/>
        <end position="483"/>
    </location>
</feature>
<comment type="subcellular location">
    <subcellularLocation>
        <location evidence="1">Nucleus</location>
    </subcellularLocation>
</comment>
<comment type="caution">
    <text evidence="10">The sequence shown here is derived from an EMBL/GenBank/DDBJ whole genome shotgun (WGS) entry which is preliminary data.</text>
</comment>
<feature type="compositionally biased region" description="Basic and acidic residues" evidence="7">
    <location>
        <begin position="1488"/>
        <end position="1503"/>
    </location>
</feature>
<feature type="domain" description="DDT" evidence="9">
    <location>
        <begin position="46"/>
        <end position="107"/>
    </location>
</feature>
<feature type="compositionally biased region" description="Basic and acidic residues" evidence="7">
    <location>
        <begin position="516"/>
        <end position="575"/>
    </location>
</feature>
<feature type="compositionally biased region" description="Acidic residues" evidence="7">
    <location>
        <begin position="1249"/>
        <end position="1262"/>
    </location>
</feature>
<feature type="compositionally biased region" description="Basic residues" evidence="7">
    <location>
        <begin position="876"/>
        <end position="886"/>
    </location>
</feature>
<feature type="compositionally biased region" description="Acidic residues" evidence="7">
    <location>
        <begin position="1478"/>
        <end position="1487"/>
    </location>
</feature>
<feature type="compositionally biased region" description="Basic and acidic residues" evidence="7">
    <location>
        <begin position="922"/>
        <end position="933"/>
    </location>
</feature>
<evidence type="ECO:0000256" key="5">
    <source>
        <dbReference type="ARBA" id="ARBA00023242"/>
    </source>
</evidence>
<keyword evidence="5" id="KW-0539">Nucleus</keyword>
<feature type="compositionally biased region" description="Basic and acidic residues" evidence="7">
    <location>
        <begin position="484"/>
        <end position="504"/>
    </location>
</feature>
<feature type="compositionally biased region" description="Polar residues" evidence="7">
    <location>
        <begin position="576"/>
        <end position="603"/>
    </location>
</feature>
<dbReference type="PANTHER" id="PTHR14296:SF18">
    <property type="entry name" value="REMODELING AND SPACING FACTOR 1 ISOFORM X1"/>
    <property type="match status" value="1"/>
</dbReference>
<dbReference type="CDD" id="cd15543">
    <property type="entry name" value="PHD_RSF1"/>
    <property type="match status" value="1"/>
</dbReference>
<dbReference type="GO" id="GO:0045892">
    <property type="term" value="P:negative regulation of DNA-templated transcription"/>
    <property type="evidence" value="ECO:0007669"/>
    <property type="project" value="TreeGrafter"/>
</dbReference>
<dbReference type="InterPro" id="IPR019786">
    <property type="entry name" value="Zinc_finger_PHD-type_CS"/>
</dbReference>
<dbReference type="SMART" id="SM00249">
    <property type="entry name" value="PHD"/>
    <property type="match status" value="1"/>
</dbReference>
<dbReference type="PROSITE" id="PS01359">
    <property type="entry name" value="ZF_PHD_1"/>
    <property type="match status" value="1"/>
</dbReference>
<feature type="compositionally biased region" description="Acidic residues" evidence="7">
    <location>
        <begin position="993"/>
        <end position="1013"/>
    </location>
</feature>
<evidence type="ECO:0008006" key="12">
    <source>
        <dbReference type="Google" id="ProtNLM"/>
    </source>
</evidence>
<evidence type="ECO:0000259" key="9">
    <source>
        <dbReference type="PROSITE" id="PS50827"/>
    </source>
</evidence>
<reference evidence="10" key="1">
    <citation type="submission" date="2020-08" db="EMBL/GenBank/DDBJ databases">
        <title>Chromosome-level assembly of Southern catfish (Silurus meridionalis) provides insights into visual adaptation to the nocturnal and benthic lifestyles.</title>
        <authorList>
            <person name="Zhang Y."/>
            <person name="Wang D."/>
            <person name="Peng Z."/>
        </authorList>
    </citation>
    <scope>NUCLEOTIDE SEQUENCE</scope>
    <source>
        <strain evidence="10">SWU-2019-XX</strain>
        <tissue evidence="10">Muscle</tissue>
    </source>
</reference>
<keyword evidence="4" id="KW-0862">Zinc</keyword>
<feature type="compositionally biased region" description="Basic and acidic residues" evidence="7">
    <location>
        <begin position="760"/>
        <end position="831"/>
    </location>
</feature>
<dbReference type="InterPro" id="IPR001965">
    <property type="entry name" value="Znf_PHD"/>
</dbReference>
<feature type="compositionally biased region" description="Acidic residues" evidence="7">
    <location>
        <begin position="1450"/>
        <end position="1465"/>
    </location>
</feature>
<keyword evidence="11" id="KW-1185">Reference proteome</keyword>
<feature type="domain" description="PHD-type" evidence="8">
    <location>
        <begin position="1044"/>
        <end position="1094"/>
    </location>
</feature>
<dbReference type="PROSITE" id="PS50016">
    <property type="entry name" value="ZF_PHD_2"/>
    <property type="match status" value="1"/>
</dbReference>
<feature type="compositionally biased region" description="Basic and acidic residues" evidence="7">
    <location>
        <begin position="627"/>
        <end position="643"/>
    </location>
</feature>
<proteinExistence type="predicted"/>
<feature type="compositionally biased region" description="Polar residues" evidence="7">
    <location>
        <begin position="336"/>
        <end position="348"/>
    </location>
</feature>
<feature type="compositionally biased region" description="Basic residues" evidence="7">
    <location>
        <begin position="970"/>
        <end position="989"/>
    </location>
</feature>
<feature type="compositionally biased region" description="Low complexity" evidence="7">
    <location>
        <begin position="1030"/>
        <end position="1040"/>
    </location>
</feature>
<gene>
    <name evidence="10" type="ORF">HF521_002144</name>
</gene>
<evidence type="ECO:0000256" key="2">
    <source>
        <dbReference type="ARBA" id="ARBA00022723"/>
    </source>
</evidence>
<protein>
    <recommendedName>
        <fullName evidence="12">Remodeling and spacing factor 1</fullName>
    </recommendedName>
</protein>
<dbReference type="GO" id="GO:0042393">
    <property type="term" value="F:histone binding"/>
    <property type="evidence" value="ECO:0007669"/>
    <property type="project" value="TreeGrafter"/>
</dbReference>
<feature type="compositionally biased region" description="Acidic residues" evidence="7">
    <location>
        <begin position="1331"/>
        <end position="1348"/>
    </location>
</feature>
<sequence>MRVWKKNTQNSRPRCIVGSHWSSSVQSPNPSIVKMAASAAAAASSTGLCPSFAVICSFLERYGALLDLPELTFTQLERYLQETSTVPKLLVDLHVKLLRKIGKSVSADRWEKYLVKICQDFNTTWAWELEKKGYREMTVECKTGILKYLCESQFDDNVKFKTAINEEDPDKMRLQPIGRDKDGLMYWFQLDQAHNVRVYVEEQDDLDGSSWKCVVRNRNDLAQILALLKTQIDPSLLVKKDQEEGSTSISPNPETEENKKKEDDAEKDKDLNEEKSLRTEDATLGQTDNKKQEIAEETEALMDKDTKDVKSEKPDVVEKIVSKVVKMEPMEVDDQAINSTASESTSEKNGGLLISENTEEVKKKSDEIQKTLKNDQQAKIPLKKREMKRSEDFDNSNCGGSSIIVRNPAVKEVRPTGEENGLSSENLNGIVSPPAANQTCTEESMEEMETAASKGDQKTSTKPEEAAQTTKKSSESTATQMQTDLKKAEKPAKMDVAKASKPLDEEAPEKSCVMKPTDKAEIDKKTETIKECQCPNEREMDNKQEEIIKHESGQTDKKDDTALNKNADAAKDDKTQTGPDTETPTLQHSIKQQSTAHEQSKLTVKTVDKPSMSEASSTIQKDCALMEGDKPESGSTEQTKKQELPIVEKIPIKEKEDSEPLNKKEKLLDDSNTSKENEKPSSPKANEKTEDCVTVCEVPNREPAAKASLKSDRDPTSDNATIRKIEGTNSISSQKDKESADQEKPDALKMAEEPPPAVSKTEEVINEEKTEGVSAENKNDEVSTENKDAEHQKKACSEKVGQDETPVKENEASTRESNKNQKENGEQKSTSEEETSVSGELAKDQNQAKEKETAEMSQGENESKVVSDVPQEGIRLKIKVPAHKRRAELQREEGKGDSETEPSEGRCLRRSPRICRPTAKVAEIHDRKVEKKQVTPSVEKEENEEKEGDENTVQKKPREKKVDQEGQAKPKGRRQRRVRWSRVRSRRKKKESEEDEESSSEEEETEEDDSDEDYQVKKKRRRRNRDRNSSDTSTSSSDDLPPNDDPCKHCGLPNHPELILLCDSCDSGYHTACLRPPLMIIPDGEWFCPPCQHKLLCDKLEEQLQNLDVALKKKERAERRKERLVYVGISVENIITPTVETEEVKQEEVVKEKKEAKKSRSWGRRSTRAKKYISYRFDEFDEAIEEAIEEDIKEAEGGGAGRGKDMANITGHRGKDISTILQEGGKENGRPKRTNAGQRKKKRRRLNDLDSDSTVDEEESEEEFRLSDSSEEEEFVVSENDVDSEGEGQSFDSDFGSDGQGPTTTISSRRRPTKRLNTRPRRRRRPRGYSDDEELEDTDDEEEEEEIVTEGSSEFSDSDLDMRRRRSHRSQKKEVNYCEASDSDGSQGSTNRDKAKKRRLLSSSESDESFHSMNSDEEDRKSKKQGVVLSEEESRKRRRRLSLKRRRESEDDDNSSNSDDSEEEERPVRKRVNRIDSDDSDEEEKEKEEEKKNTEKEPEDGAAKRSSPLDYNLELPPANGQSPMKSLEGLVPRPASGVANPALTSQIGLKNNSAPQPVSVGANGLVPQEVAPQDEDEDDLFGVTDLVDYVCNSEQM</sequence>
<dbReference type="EMBL" id="JABFDY010000011">
    <property type="protein sequence ID" value="KAF7700979.1"/>
    <property type="molecule type" value="Genomic_DNA"/>
</dbReference>
<keyword evidence="3 6" id="KW-0863">Zinc-finger</keyword>
<feature type="compositionally biased region" description="Basic residues" evidence="7">
    <location>
        <begin position="1436"/>
        <end position="1446"/>
    </location>
</feature>
<feature type="compositionally biased region" description="Basic and acidic residues" evidence="7">
    <location>
        <begin position="841"/>
        <end position="854"/>
    </location>
</feature>
<evidence type="ECO:0000256" key="1">
    <source>
        <dbReference type="ARBA" id="ARBA00004123"/>
    </source>
</evidence>
<evidence type="ECO:0000256" key="7">
    <source>
        <dbReference type="SAM" id="MobiDB-lite"/>
    </source>
</evidence>
<dbReference type="InterPro" id="IPR028938">
    <property type="entry name" value="Rsf1-like"/>
</dbReference>
<feature type="compositionally biased region" description="Basic and acidic residues" evidence="7">
    <location>
        <begin position="455"/>
        <end position="465"/>
    </location>
</feature>
<dbReference type="Pfam" id="PF00628">
    <property type="entry name" value="PHD"/>
    <property type="match status" value="1"/>
</dbReference>
<feature type="compositionally biased region" description="Basic and acidic residues" evidence="7">
    <location>
        <begin position="359"/>
        <end position="373"/>
    </location>
</feature>
<dbReference type="InterPro" id="IPR019787">
    <property type="entry name" value="Znf_PHD-finger"/>
</dbReference>
<dbReference type="PROSITE" id="PS50827">
    <property type="entry name" value="DDT"/>
    <property type="match status" value="1"/>
</dbReference>